<dbReference type="Proteomes" id="UP000625079">
    <property type="component" value="Unassembled WGS sequence"/>
</dbReference>
<feature type="signal peptide" evidence="1">
    <location>
        <begin position="1"/>
        <end position="29"/>
    </location>
</feature>
<dbReference type="RefSeq" id="WP_128963057.1">
    <property type="nucleotide sequence ID" value="NZ_BMHC01000013.1"/>
</dbReference>
<feature type="chain" id="PRO_5044600958" evidence="1">
    <location>
        <begin position="30"/>
        <end position="251"/>
    </location>
</feature>
<evidence type="ECO:0000313" key="5">
    <source>
        <dbReference type="Proteomes" id="UP000625079"/>
    </source>
</evidence>
<dbReference type="AlphaFoldDB" id="A0A410UXV9"/>
<dbReference type="EMBL" id="BMHC01000013">
    <property type="protein sequence ID" value="GGI29066.1"/>
    <property type="molecule type" value="Genomic_DNA"/>
</dbReference>
<keyword evidence="1" id="KW-0732">Signal</keyword>
<dbReference type="Proteomes" id="UP000593880">
    <property type="component" value="Chromosome"/>
</dbReference>
<evidence type="ECO:0000313" key="3">
    <source>
        <dbReference type="EMBL" id="QOZ57302.1"/>
    </source>
</evidence>
<organism evidence="2 5">
    <name type="scientific">Bradyrhizobium guangdongense</name>
    <dbReference type="NCBI Taxonomy" id="1325090"/>
    <lineage>
        <taxon>Bacteria</taxon>
        <taxon>Pseudomonadati</taxon>
        <taxon>Pseudomonadota</taxon>
        <taxon>Alphaproteobacteria</taxon>
        <taxon>Hyphomicrobiales</taxon>
        <taxon>Nitrobacteraceae</taxon>
        <taxon>Bradyrhizobium</taxon>
    </lineage>
</organism>
<proteinExistence type="predicted"/>
<evidence type="ECO:0000313" key="2">
    <source>
        <dbReference type="EMBL" id="GGI29066.1"/>
    </source>
</evidence>
<protein>
    <submittedName>
        <fullName evidence="2">Uncharacterized protein</fullName>
    </submittedName>
</protein>
<dbReference type="EMBL" id="CP030057">
    <property type="protein sequence ID" value="QOZ57302.1"/>
    <property type="molecule type" value="Genomic_DNA"/>
</dbReference>
<name>A0A410UXV9_9BRAD</name>
<accession>A0A410UXV9</accession>
<evidence type="ECO:0000256" key="1">
    <source>
        <dbReference type="SAM" id="SignalP"/>
    </source>
</evidence>
<dbReference type="OrthoDB" id="7927554at2"/>
<reference evidence="2" key="3">
    <citation type="submission" date="2022-12" db="EMBL/GenBank/DDBJ databases">
        <authorList>
            <person name="Sun Q."/>
            <person name="Zhou Y."/>
        </authorList>
    </citation>
    <scope>NUCLEOTIDE SEQUENCE</scope>
    <source>
        <strain evidence="2">CGMCC 1.15034</strain>
    </source>
</reference>
<dbReference type="PROSITE" id="PS51257">
    <property type="entry name" value="PROKAR_LIPOPROTEIN"/>
    <property type="match status" value="1"/>
</dbReference>
<keyword evidence="4" id="KW-1185">Reference proteome</keyword>
<gene>
    <name evidence="2" type="ORF">GCM10010987_52550</name>
    <name evidence="3" type="ORF">XH86_00020</name>
</gene>
<reference evidence="3 4" key="2">
    <citation type="submission" date="2018-06" db="EMBL/GenBank/DDBJ databases">
        <title>Comparative genomics of rhizobia nodulating Arachis hypogaea in China.</title>
        <authorList>
            <person name="Li Y."/>
        </authorList>
    </citation>
    <scope>NUCLEOTIDE SEQUENCE [LARGE SCALE GENOMIC DNA]</scope>
    <source>
        <strain evidence="3 4">CCBAU 51658</strain>
    </source>
</reference>
<sequence>MTVRQGTKVPARWRLLVCGLALLASCALAASAGAWMPRLPLLFSSALTPDPDAALPAPTRASYREIGTTKMLGVEAPLRTRLTARIPAELSDVLAFYRNELDKLDWHEQHDDADIATDHIRLAYTTPLGPAVLELDRKDSSTSVNLVQRNMQAATMARVMPRPGRASLMLTNLSDKEAVLKLDNQTVALPARAGKERPEAPLFNMPPGKYSYALEVNGRPERGATIELAAGEAWEVTVGPEGDLWSPLQLY</sequence>
<evidence type="ECO:0000313" key="4">
    <source>
        <dbReference type="Proteomes" id="UP000593880"/>
    </source>
</evidence>
<reference evidence="2" key="1">
    <citation type="journal article" date="2014" name="Int. J. Syst. Evol. Microbiol.">
        <title>Complete genome sequence of Corynebacterium casei LMG S-19264T (=DSM 44701T), isolated from a smear-ripened cheese.</title>
        <authorList>
            <consortium name="US DOE Joint Genome Institute (JGI-PGF)"/>
            <person name="Walter F."/>
            <person name="Albersmeier A."/>
            <person name="Kalinowski J."/>
            <person name="Ruckert C."/>
        </authorList>
    </citation>
    <scope>NUCLEOTIDE SEQUENCE</scope>
    <source>
        <strain evidence="2">CGMCC 1.15034</strain>
    </source>
</reference>